<sequence length="221" mass="24775">MHNFSFQHYQTVYPVIFESHTQLDVAFPFSQQAGHQPLPARGSFLDVFVSQTHSDVAYPLMQQDGQKVPFLGSAVDKHGQSDIHYQTVQSVIFVSHTQFCVVYPFLQQAGQTSLDRGSLDDLHSHMFIGIPTSYDEFVGHLQPDGQFVFVHVHESFVTVQLELTVHYLSDQHLEGEQYAFGLESQTQLDVGIFGPVQQAGHQPLPARGSPVLKHGQSLEDQ</sequence>
<protein>
    <submittedName>
        <fullName evidence="1">Uncharacterized protein</fullName>
    </submittedName>
</protein>
<name>A0A5J4TH93_9EUKA</name>
<dbReference type="Proteomes" id="UP000324800">
    <property type="component" value="Unassembled WGS sequence"/>
</dbReference>
<evidence type="ECO:0000313" key="1">
    <source>
        <dbReference type="EMBL" id="KAA6357262.1"/>
    </source>
</evidence>
<dbReference type="EMBL" id="SNRW01031686">
    <property type="protein sequence ID" value="KAA6357262.1"/>
    <property type="molecule type" value="Genomic_DNA"/>
</dbReference>
<dbReference type="AlphaFoldDB" id="A0A5J4TH93"/>
<proteinExistence type="predicted"/>
<evidence type="ECO:0000313" key="2">
    <source>
        <dbReference type="Proteomes" id="UP000324800"/>
    </source>
</evidence>
<organism evidence="1 2">
    <name type="scientific">Streblomastix strix</name>
    <dbReference type="NCBI Taxonomy" id="222440"/>
    <lineage>
        <taxon>Eukaryota</taxon>
        <taxon>Metamonada</taxon>
        <taxon>Preaxostyla</taxon>
        <taxon>Oxymonadida</taxon>
        <taxon>Streblomastigidae</taxon>
        <taxon>Streblomastix</taxon>
    </lineage>
</organism>
<comment type="caution">
    <text evidence="1">The sequence shown here is derived from an EMBL/GenBank/DDBJ whole genome shotgun (WGS) entry which is preliminary data.</text>
</comment>
<gene>
    <name evidence="1" type="ORF">EZS28_047211</name>
</gene>
<accession>A0A5J4TH93</accession>
<reference evidence="1 2" key="1">
    <citation type="submission" date="2019-03" db="EMBL/GenBank/DDBJ databases">
        <title>Single cell metagenomics reveals metabolic interactions within the superorganism composed of flagellate Streblomastix strix and complex community of Bacteroidetes bacteria on its surface.</title>
        <authorList>
            <person name="Treitli S.C."/>
            <person name="Kolisko M."/>
            <person name="Husnik F."/>
            <person name="Keeling P."/>
            <person name="Hampl V."/>
        </authorList>
    </citation>
    <scope>NUCLEOTIDE SEQUENCE [LARGE SCALE GENOMIC DNA]</scope>
    <source>
        <strain evidence="1">ST1C</strain>
    </source>
</reference>